<dbReference type="CDD" id="cd14656">
    <property type="entry name" value="Imelysin-like_EfeO"/>
    <property type="match status" value="1"/>
</dbReference>
<dbReference type="Proteomes" id="UP000191901">
    <property type="component" value="Chromosome"/>
</dbReference>
<dbReference type="STRING" id="1641165.XM38_20025"/>
<dbReference type="Pfam" id="PF09375">
    <property type="entry name" value="Peptidase_M75"/>
    <property type="match status" value="1"/>
</dbReference>
<evidence type="ECO:0000313" key="7">
    <source>
        <dbReference type="Proteomes" id="UP000191901"/>
    </source>
</evidence>
<proteinExistence type="inferred from homology"/>
<dbReference type="GO" id="GO:0030313">
    <property type="term" value="C:cell envelope"/>
    <property type="evidence" value="ECO:0007669"/>
    <property type="project" value="UniProtKB-SubCell"/>
</dbReference>
<evidence type="ECO:0000256" key="1">
    <source>
        <dbReference type="ARBA" id="ARBA00004196"/>
    </source>
</evidence>
<name>A0A1Z3HNB7_9CYAN</name>
<feature type="signal peptide" evidence="4">
    <location>
        <begin position="1"/>
        <end position="27"/>
    </location>
</feature>
<feature type="domain" description="Imelysin-like" evidence="5">
    <location>
        <begin position="62"/>
        <end position="251"/>
    </location>
</feature>
<evidence type="ECO:0000259" key="5">
    <source>
        <dbReference type="Pfam" id="PF09375"/>
    </source>
</evidence>
<evidence type="ECO:0000256" key="3">
    <source>
        <dbReference type="ARBA" id="ARBA00022729"/>
    </source>
</evidence>
<dbReference type="InterPro" id="IPR034981">
    <property type="entry name" value="Imelysin-like_EfeO/Algp7"/>
</dbReference>
<gene>
    <name evidence="6" type="primary">efeO</name>
    <name evidence="6" type="ORF">XM38_027340</name>
</gene>
<keyword evidence="3 4" id="KW-0732">Signal</keyword>
<evidence type="ECO:0000256" key="4">
    <source>
        <dbReference type="SAM" id="SignalP"/>
    </source>
</evidence>
<dbReference type="OrthoDB" id="7348379at2"/>
<dbReference type="PANTHER" id="PTHR39192:SF1">
    <property type="entry name" value="IRON UPTAKE SYSTEM COMPONENT EFEO"/>
    <property type="match status" value="1"/>
</dbReference>
<keyword evidence="7" id="KW-1185">Reference proteome</keyword>
<organism evidence="6 7">
    <name type="scientific">Halomicronema hongdechloris C2206</name>
    <dbReference type="NCBI Taxonomy" id="1641165"/>
    <lineage>
        <taxon>Bacteria</taxon>
        <taxon>Bacillati</taxon>
        <taxon>Cyanobacteriota</taxon>
        <taxon>Cyanophyceae</taxon>
        <taxon>Nodosilineales</taxon>
        <taxon>Nodosilineaceae</taxon>
        <taxon>Halomicronema</taxon>
    </lineage>
</organism>
<evidence type="ECO:0000313" key="6">
    <source>
        <dbReference type="EMBL" id="ASC71780.1"/>
    </source>
</evidence>
<dbReference type="Gene3D" id="1.20.1420.20">
    <property type="entry name" value="M75 peptidase, HXXE motif"/>
    <property type="match status" value="1"/>
</dbReference>
<dbReference type="KEGG" id="hhg:XM38_027340"/>
<reference evidence="6 7" key="1">
    <citation type="journal article" date="2016" name="Biochim. Biophys. Acta">
        <title>Characterization of red-shifted phycobilisomes isolated from the chlorophyll f-containing cyanobacterium Halomicronema hongdechloris.</title>
        <authorList>
            <person name="Li Y."/>
            <person name="Lin Y."/>
            <person name="Garvey C.J."/>
            <person name="Birch D."/>
            <person name="Corkery R.W."/>
            <person name="Loughlin P.C."/>
            <person name="Scheer H."/>
            <person name="Willows R.D."/>
            <person name="Chen M."/>
        </authorList>
    </citation>
    <scope>NUCLEOTIDE SEQUENCE [LARGE SCALE GENOMIC DNA]</scope>
    <source>
        <strain evidence="6 7">C2206</strain>
    </source>
</reference>
<dbReference type="EMBL" id="CP021983">
    <property type="protein sequence ID" value="ASC71780.1"/>
    <property type="molecule type" value="Genomic_DNA"/>
</dbReference>
<dbReference type="InterPro" id="IPR018976">
    <property type="entry name" value="Imelysin-like"/>
</dbReference>
<sequence length="291" mass="31582">MKTLLRNVLLSLLATLCIVGTASYTQQAVSSPSATAQAQLAQAADDPYAEQIDMGVAYFREKAAEQLALVKDFLAVLATGDLEAAKAAYIEARPPYEQIEVLAASFEQEDSDIDARPYSFEQGEASPDFISFHRIEALLFRDGDVAAAIPYAEGLVASVESLIDKLNDPSNFNSSLNFEGIIGLATEIPAKKISSEEETWSDQSLLIFKNNWIGIYSQVQPFETVLSAEIMTDVDAAYKACMDAIAPFYPDGQVAAMPYSSLSTADRKRISEASYQFRNALIEAAESLGLA</sequence>
<comment type="subcellular location">
    <subcellularLocation>
        <location evidence="1">Cell envelope</location>
    </subcellularLocation>
</comment>
<comment type="similarity">
    <text evidence="2">Belongs to the EfeM/EfeO family.</text>
</comment>
<dbReference type="InterPro" id="IPR050894">
    <property type="entry name" value="EfeM/EfeO_iron_uptake"/>
</dbReference>
<dbReference type="InterPro" id="IPR038352">
    <property type="entry name" value="Imelysin_sf"/>
</dbReference>
<protein>
    <submittedName>
        <fullName evidence="6">Iron uptake system component EfeO</fullName>
    </submittedName>
</protein>
<evidence type="ECO:0000256" key="2">
    <source>
        <dbReference type="ARBA" id="ARBA00005989"/>
    </source>
</evidence>
<dbReference type="PANTHER" id="PTHR39192">
    <property type="entry name" value="IRON UPTAKE SYSTEM COMPONENT EFEO"/>
    <property type="match status" value="1"/>
</dbReference>
<dbReference type="RefSeq" id="WP_080812095.1">
    <property type="nucleotide sequence ID" value="NZ_CP021983.2"/>
</dbReference>
<dbReference type="AlphaFoldDB" id="A0A1Z3HNB7"/>
<feature type="chain" id="PRO_5012893395" evidence="4">
    <location>
        <begin position="28"/>
        <end position="291"/>
    </location>
</feature>
<accession>A0A1Z3HNB7</accession>